<reference evidence="1" key="1">
    <citation type="journal article" date="2012" name="PLoS ONE">
        <title>Gene sets for utilization of primary and secondary nutrition supplies in the distal gut of endangered iberian lynx.</title>
        <authorList>
            <person name="Alcaide M."/>
            <person name="Messina E."/>
            <person name="Richter M."/>
            <person name="Bargiela R."/>
            <person name="Peplies J."/>
            <person name="Huws S.A."/>
            <person name="Newbold C.J."/>
            <person name="Golyshin P.N."/>
            <person name="Simon M.A."/>
            <person name="Lopez G."/>
            <person name="Yakimov M.M."/>
            <person name="Ferrer M."/>
        </authorList>
    </citation>
    <scope>NUCLEOTIDE SEQUENCE</scope>
</reference>
<protein>
    <submittedName>
        <fullName evidence="1">Uncharacterized protein</fullName>
    </submittedName>
</protein>
<comment type="caution">
    <text evidence="1">The sequence shown here is derived from an EMBL/GenBank/DDBJ whole genome shotgun (WGS) entry which is preliminary data.</text>
</comment>
<proteinExistence type="predicted"/>
<accession>J9BRR0</accession>
<name>J9BRR0_9ZZZZ</name>
<evidence type="ECO:0000313" key="1">
    <source>
        <dbReference type="EMBL" id="EJW90265.1"/>
    </source>
</evidence>
<sequence>MFVSSLSVRGLKCSFHYCIFYYVIILRNRAAKIDTFFKLTKR</sequence>
<gene>
    <name evidence="1" type="ORF">EVA_21628</name>
</gene>
<organism evidence="1">
    <name type="scientific">gut metagenome</name>
    <dbReference type="NCBI Taxonomy" id="749906"/>
    <lineage>
        <taxon>unclassified sequences</taxon>
        <taxon>metagenomes</taxon>
        <taxon>organismal metagenomes</taxon>
    </lineage>
</organism>
<dbReference type="EMBL" id="AMCI01008949">
    <property type="protein sequence ID" value="EJW90265.1"/>
    <property type="molecule type" value="Genomic_DNA"/>
</dbReference>
<dbReference type="AlphaFoldDB" id="J9BRR0"/>